<sequence length="135" mass="15459">MRSLDMQHGSEGSQHDPYSYTERIMYVDLRRITLHEGLAMWLEATEAGAQLFRLDESQEHSSKDVYKLFEHITGLTTTQFDKAYQRVHGRPEARCPTCKGLLLSGGGYVGEEVIYCSDRECGYAWFEPVTLSMIE</sequence>
<dbReference type="AlphaFoldDB" id="A0A0F9TBP8"/>
<dbReference type="EMBL" id="LAZR01000258">
    <property type="protein sequence ID" value="KKN78700.1"/>
    <property type="molecule type" value="Genomic_DNA"/>
</dbReference>
<organism evidence="1">
    <name type="scientific">marine sediment metagenome</name>
    <dbReference type="NCBI Taxonomy" id="412755"/>
    <lineage>
        <taxon>unclassified sequences</taxon>
        <taxon>metagenomes</taxon>
        <taxon>ecological metagenomes</taxon>
    </lineage>
</organism>
<accession>A0A0F9TBP8</accession>
<proteinExistence type="predicted"/>
<name>A0A0F9TBP8_9ZZZZ</name>
<gene>
    <name evidence="1" type="ORF">LCGC14_0347670</name>
</gene>
<evidence type="ECO:0000313" key="1">
    <source>
        <dbReference type="EMBL" id="KKN78700.1"/>
    </source>
</evidence>
<protein>
    <submittedName>
        <fullName evidence="1">Uncharacterized protein</fullName>
    </submittedName>
</protein>
<reference evidence="1" key="1">
    <citation type="journal article" date="2015" name="Nature">
        <title>Complex archaea that bridge the gap between prokaryotes and eukaryotes.</title>
        <authorList>
            <person name="Spang A."/>
            <person name="Saw J.H."/>
            <person name="Jorgensen S.L."/>
            <person name="Zaremba-Niedzwiedzka K."/>
            <person name="Martijn J."/>
            <person name="Lind A.E."/>
            <person name="van Eijk R."/>
            <person name="Schleper C."/>
            <person name="Guy L."/>
            <person name="Ettema T.J."/>
        </authorList>
    </citation>
    <scope>NUCLEOTIDE SEQUENCE</scope>
</reference>
<comment type="caution">
    <text evidence="1">The sequence shown here is derived from an EMBL/GenBank/DDBJ whole genome shotgun (WGS) entry which is preliminary data.</text>
</comment>